<dbReference type="PANTHER" id="PTHR11346:SF147">
    <property type="entry name" value="GALECTIN"/>
    <property type="match status" value="1"/>
</dbReference>
<feature type="domain" description="Galectin" evidence="4">
    <location>
        <begin position="223"/>
        <end position="356"/>
    </location>
</feature>
<dbReference type="InterPro" id="IPR013320">
    <property type="entry name" value="ConA-like_dom_sf"/>
</dbReference>
<keyword evidence="2" id="KW-0677">Repeat</keyword>
<dbReference type="Pfam" id="PF00337">
    <property type="entry name" value="Gal-bind_lectin"/>
    <property type="match status" value="2"/>
</dbReference>
<comment type="caution">
    <text evidence="5">The sequence shown here is derived from an EMBL/GenBank/DDBJ whole genome shotgun (WGS) entry which is preliminary data.</text>
</comment>
<dbReference type="SMART" id="SM00276">
    <property type="entry name" value="GLECT"/>
    <property type="match status" value="2"/>
</dbReference>
<protein>
    <recommendedName>
        <fullName evidence="3">Galectin</fullName>
    </recommendedName>
</protein>
<dbReference type="CDD" id="cd00070">
    <property type="entry name" value="GLECT"/>
    <property type="match status" value="2"/>
</dbReference>
<dbReference type="InterPro" id="IPR001079">
    <property type="entry name" value="Galectin_CRD"/>
</dbReference>
<evidence type="ECO:0000256" key="3">
    <source>
        <dbReference type="RuleBase" id="RU102079"/>
    </source>
</evidence>
<keyword evidence="1 3" id="KW-0430">Lectin</keyword>
<dbReference type="PANTHER" id="PTHR11346">
    <property type="entry name" value="GALECTIN"/>
    <property type="match status" value="1"/>
</dbReference>
<reference evidence="5" key="1">
    <citation type="submission" date="2021-02" db="EMBL/GenBank/DDBJ databases">
        <authorList>
            <person name="Nowell W R."/>
        </authorList>
    </citation>
    <scope>NUCLEOTIDE SEQUENCE</scope>
</reference>
<name>A0A813N9I6_9BILA</name>
<gene>
    <name evidence="5" type="ORF">QVE165_LOCUS305</name>
</gene>
<dbReference type="FunFam" id="2.60.120.200:FF:000124">
    <property type="entry name" value="Galectin-4"/>
    <property type="match status" value="1"/>
</dbReference>
<evidence type="ECO:0000313" key="6">
    <source>
        <dbReference type="Proteomes" id="UP000663832"/>
    </source>
</evidence>
<dbReference type="OrthoDB" id="6251307at2759"/>
<sequence>MHFSYGGGMNYGLPVPYTTQITPSLSNGTQIHISGTPTGSRFEINLKSYQNDIVLHVNPRFDDGAIILNSAPQGNWGSEERHALPFHRGARFTMVILATDRSFKIAANNGHVCEFYHRSPMHLAQQVEIKGDVTLESVQVYPGTGPMGFPPMGGDMAFAPPSFPSAFGGNPGFCPPPPSSSQPAFGGGMGYCPPPPSSQSTFGGFTPGFGSPSAPPSMPNVGVPSIQSCRINTGSRIFVQGFIPVGANRFELNLLQGYSDGDDIAFHFNPRFDTRTIVKNHRRNGQWGQEENQPFPHHMPLAPGAPIHLQISCQMDKYTIFMNNHLIAEFYHKIPPGSVMALQYKGDITITSVGQM</sequence>
<keyword evidence="6" id="KW-1185">Reference proteome</keyword>
<dbReference type="EMBL" id="CAJNOM010000001">
    <property type="protein sequence ID" value="CAF0731562.1"/>
    <property type="molecule type" value="Genomic_DNA"/>
</dbReference>
<accession>A0A813N9I6</accession>
<evidence type="ECO:0000256" key="1">
    <source>
        <dbReference type="ARBA" id="ARBA00022734"/>
    </source>
</evidence>
<dbReference type="SMART" id="SM00908">
    <property type="entry name" value="Gal-bind_lectin"/>
    <property type="match status" value="2"/>
</dbReference>
<dbReference type="SUPFAM" id="SSF49899">
    <property type="entry name" value="Concanavalin A-like lectins/glucanases"/>
    <property type="match status" value="2"/>
</dbReference>
<dbReference type="GO" id="GO:0030246">
    <property type="term" value="F:carbohydrate binding"/>
    <property type="evidence" value="ECO:0007669"/>
    <property type="project" value="UniProtKB-UniRule"/>
</dbReference>
<dbReference type="AlphaFoldDB" id="A0A813N9I6"/>
<dbReference type="InterPro" id="IPR044156">
    <property type="entry name" value="Galectin-like"/>
</dbReference>
<organism evidence="5 6">
    <name type="scientific">Adineta steineri</name>
    <dbReference type="NCBI Taxonomy" id="433720"/>
    <lineage>
        <taxon>Eukaryota</taxon>
        <taxon>Metazoa</taxon>
        <taxon>Spiralia</taxon>
        <taxon>Gnathifera</taxon>
        <taxon>Rotifera</taxon>
        <taxon>Eurotatoria</taxon>
        <taxon>Bdelloidea</taxon>
        <taxon>Adinetida</taxon>
        <taxon>Adinetidae</taxon>
        <taxon>Adineta</taxon>
    </lineage>
</organism>
<proteinExistence type="predicted"/>
<evidence type="ECO:0000313" key="5">
    <source>
        <dbReference type="EMBL" id="CAF0731562.1"/>
    </source>
</evidence>
<evidence type="ECO:0000256" key="2">
    <source>
        <dbReference type="ARBA" id="ARBA00022737"/>
    </source>
</evidence>
<dbReference type="Proteomes" id="UP000663832">
    <property type="component" value="Unassembled WGS sequence"/>
</dbReference>
<dbReference type="Gene3D" id="2.60.120.200">
    <property type="match status" value="2"/>
</dbReference>
<feature type="domain" description="Galectin" evidence="4">
    <location>
        <begin position="17"/>
        <end position="141"/>
    </location>
</feature>
<evidence type="ECO:0000259" key="4">
    <source>
        <dbReference type="PROSITE" id="PS51304"/>
    </source>
</evidence>
<dbReference type="PROSITE" id="PS51304">
    <property type="entry name" value="GALECTIN"/>
    <property type="match status" value="2"/>
</dbReference>